<dbReference type="InterPro" id="IPR015806">
    <property type="entry name" value="Pyrv_Knase_insert_dom_sf"/>
</dbReference>
<gene>
    <name evidence="16" type="ORF">EGR_02895</name>
</gene>
<evidence type="ECO:0000313" key="17">
    <source>
        <dbReference type="Proteomes" id="UP000019149"/>
    </source>
</evidence>
<dbReference type="STRING" id="6210.W6UM60"/>
<dbReference type="PRINTS" id="PR01050">
    <property type="entry name" value="PYRUVTKNASE"/>
</dbReference>
<dbReference type="Gene3D" id="2.40.33.10">
    <property type="entry name" value="PK beta-barrel domain-like"/>
    <property type="match status" value="1"/>
</dbReference>
<comment type="cofactor">
    <cofactor evidence="1">
        <name>K(+)</name>
        <dbReference type="ChEBI" id="CHEBI:29103"/>
    </cofactor>
</comment>
<evidence type="ECO:0000256" key="2">
    <source>
        <dbReference type="ARBA" id="ARBA00004997"/>
    </source>
</evidence>
<dbReference type="OrthoDB" id="6253030at2759"/>
<accession>W6UM60</accession>
<dbReference type="InterPro" id="IPR001697">
    <property type="entry name" value="Pyr_Knase"/>
</dbReference>
<evidence type="ECO:0000256" key="12">
    <source>
        <dbReference type="ARBA" id="ARBA00023317"/>
    </source>
</evidence>
<keyword evidence="12 16" id="KW-0670">Pyruvate</keyword>
<dbReference type="PANTHER" id="PTHR11817">
    <property type="entry name" value="PYRUVATE KINASE"/>
    <property type="match status" value="1"/>
</dbReference>
<evidence type="ECO:0000256" key="11">
    <source>
        <dbReference type="ARBA" id="ARBA00023152"/>
    </source>
</evidence>
<evidence type="ECO:0000256" key="9">
    <source>
        <dbReference type="ARBA" id="ARBA00022840"/>
    </source>
</evidence>
<dbReference type="InterPro" id="IPR015793">
    <property type="entry name" value="Pyrv_Knase_brl"/>
</dbReference>
<evidence type="ECO:0000313" key="16">
    <source>
        <dbReference type="EMBL" id="EUB62143.1"/>
    </source>
</evidence>
<dbReference type="EMBL" id="APAU02000014">
    <property type="protein sequence ID" value="EUB62143.1"/>
    <property type="molecule type" value="Genomic_DNA"/>
</dbReference>
<keyword evidence="5 13" id="KW-0808">Transferase</keyword>
<keyword evidence="11 13" id="KW-0324">Glycolysis</keyword>
<dbReference type="GO" id="GO:0016301">
    <property type="term" value="F:kinase activity"/>
    <property type="evidence" value="ECO:0007669"/>
    <property type="project" value="UniProtKB-KW"/>
</dbReference>
<dbReference type="Proteomes" id="UP000019149">
    <property type="component" value="Unassembled WGS sequence"/>
</dbReference>
<keyword evidence="10 13" id="KW-0460">Magnesium</keyword>
<dbReference type="AlphaFoldDB" id="W6UM60"/>
<dbReference type="InterPro" id="IPR036918">
    <property type="entry name" value="Pyrv_Knase_C_sf"/>
</dbReference>
<evidence type="ECO:0000256" key="7">
    <source>
        <dbReference type="ARBA" id="ARBA00022741"/>
    </source>
</evidence>
<evidence type="ECO:0000256" key="4">
    <source>
        <dbReference type="ARBA" id="ARBA00012142"/>
    </source>
</evidence>
<dbReference type="Gene3D" id="3.20.20.60">
    <property type="entry name" value="Phosphoenolpyruvate-binding domains"/>
    <property type="match status" value="1"/>
</dbReference>
<evidence type="ECO:0000256" key="13">
    <source>
        <dbReference type="RuleBase" id="RU000504"/>
    </source>
</evidence>
<keyword evidence="9" id="KW-0067">ATP-binding</keyword>
<dbReference type="SUPFAM" id="SSF52935">
    <property type="entry name" value="PK C-terminal domain-like"/>
    <property type="match status" value="1"/>
</dbReference>
<comment type="similarity">
    <text evidence="3 13">Belongs to the pyruvate kinase family.</text>
</comment>
<keyword evidence="8 13" id="KW-0418">Kinase</keyword>
<evidence type="ECO:0000256" key="8">
    <source>
        <dbReference type="ARBA" id="ARBA00022777"/>
    </source>
</evidence>
<dbReference type="InterPro" id="IPR015813">
    <property type="entry name" value="Pyrv/PenolPyrv_kinase-like_dom"/>
</dbReference>
<evidence type="ECO:0000259" key="14">
    <source>
        <dbReference type="Pfam" id="PF00224"/>
    </source>
</evidence>
<organism evidence="16 17">
    <name type="scientific">Echinococcus granulosus</name>
    <name type="common">Hydatid tapeworm</name>
    <dbReference type="NCBI Taxonomy" id="6210"/>
    <lineage>
        <taxon>Eukaryota</taxon>
        <taxon>Metazoa</taxon>
        <taxon>Spiralia</taxon>
        <taxon>Lophotrochozoa</taxon>
        <taxon>Platyhelminthes</taxon>
        <taxon>Cestoda</taxon>
        <taxon>Eucestoda</taxon>
        <taxon>Cyclophyllidea</taxon>
        <taxon>Taeniidae</taxon>
        <taxon>Echinococcus</taxon>
        <taxon>Echinococcus granulosus group</taxon>
    </lineage>
</organism>
<dbReference type="OMA" id="ERAICYE"/>
<keyword evidence="7" id="KW-0547">Nucleotide-binding</keyword>
<feature type="domain" description="Pyruvate kinase C-terminal" evidence="15">
    <location>
        <begin position="398"/>
        <end position="511"/>
    </location>
</feature>
<evidence type="ECO:0000259" key="15">
    <source>
        <dbReference type="Pfam" id="PF02887"/>
    </source>
</evidence>
<protein>
    <recommendedName>
        <fullName evidence="4 13">Pyruvate kinase</fullName>
        <ecNumber evidence="4 13">2.7.1.40</ecNumber>
    </recommendedName>
</protein>
<dbReference type="Gene3D" id="3.40.1380.20">
    <property type="entry name" value="Pyruvate kinase, C-terminal domain"/>
    <property type="match status" value="1"/>
</dbReference>
<feature type="domain" description="Pyruvate kinase barrel" evidence="14">
    <location>
        <begin position="25"/>
        <end position="355"/>
    </location>
</feature>
<dbReference type="GO" id="GO:0000287">
    <property type="term" value="F:magnesium ion binding"/>
    <property type="evidence" value="ECO:0007669"/>
    <property type="project" value="InterPro"/>
</dbReference>
<evidence type="ECO:0000256" key="3">
    <source>
        <dbReference type="ARBA" id="ARBA00008663"/>
    </source>
</evidence>
<dbReference type="InterPro" id="IPR040442">
    <property type="entry name" value="Pyrv_kinase-like_dom_sf"/>
</dbReference>
<dbReference type="UniPathway" id="UPA00109">
    <property type="reaction ID" value="UER00188"/>
</dbReference>
<keyword evidence="17" id="KW-1185">Reference proteome</keyword>
<comment type="caution">
    <text evidence="16">The sequence shown here is derived from an EMBL/GenBank/DDBJ whole genome shotgun (WGS) entry which is preliminary data.</text>
</comment>
<dbReference type="Pfam" id="PF02887">
    <property type="entry name" value="PK_C"/>
    <property type="match status" value="1"/>
</dbReference>
<keyword evidence="6" id="KW-0479">Metal-binding</keyword>
<evidence type="ECO:0000256" key="5">
    <source>
        <dbReference type="ARBA" id="ARBA00022679"/>
    </source>
</evidence>
<dbReference type="GO" id="GO:0004743">
    <property type="term" value="F:pyruvate kinase activity"/>
    <property type="evidence" value="ECO:0007669"/>
    <property type="project" value="UniProtKB-EC"/>
</dbReference>
<evidence type="ECO:0000256" key="10">
    <source>
        <dbReference type="ARBA" id="ARBA00022842"/>
    </source>
</evidence>
<evidence type="ECO:0000256" key="6">
    <source>
        <dbReference type="ARBA" id="ARBA00022723"/>
    </source>
</evidence>
<evidence type="ECO:0000256" key="1">
    <source>
        <dbReference type="ARBA" id="ARBA00001958"/>
    </source>
</evidence>
<dbReference type="RefSeq" id="XP_024353339.1">
    <property type="nucleotide sequence ID" value="XM_024492144.1"/>
</dbReference>
<dbReference type="GO" id="GO:0005524">
    <property type="term" value="F:ATP binding"/>
    <property type="evidence" value="ECO:0007669"/>
    <property type="project" value="UniProtKB-KW"/>
</dbReference>
<dbReference type="GO" id="GO:0030955">
    <property type="term" value="F:potassium ion binding"/>
    <property type="evidence" value="ECO:0007669"/>
    <property type="project" value="InterPro"/>
</dbReference>
<name>W6UM60_ECHGR</name>
<dbReference type="InterPro" id="IPR011037">
    <property type="entry name" value="Pyrv_Knase-like_insert_dom_sf"/>
</dbReference>
<dbReference type="GeneID" id="36338610"/>
<dbReference type="KEGG" id="egl:EGR_02895"/>
<proteinExistence type="inferred from homology"/>
<dbReference type="SUPFAM" id="SSF51621">
    <property type="entry name" value="Phosphoenolpyruvate/pyruvate domain"/>
    <property type="match status" value="1"/>
</dbReference>
<dbReference type="Pfam" id="PF00224">
    <property type="entry name" value="PK"/>
    <property type="match status" value="1"/>
</dbReference>
<dbReference type="InterPro" id="IPR015795">
    <property type="entry name" value="Pyrv_Knase_C"/>
</dbReference>
<reference evidence="16 17" key="1">
    <citation type="journal article" date="2013" name="Nat. Genet.">
        <title>The genome of the hydatid tapeworm Echinococcus granulosus.</title>
        <authorList>
            <person name="Zheng H."/>
            <person name="Zhang W."/>
            <person name="Zhang L."/>
            <person name="Zhang Z."/>
            <person name="Li J."/>
            <person name="Lu G."/>
            <person name="Zhu Y."/>
            <person name="Wang Y."/>
            <person name="Huang Y."/>
            <person name="Liu J."/>
            <person name="Kang H."/>
            <person name="Chen J."/>
            <person name="Wang L."/>
            <person name="Chen A."/>
            <person name="Yu S."/>
            <person name="Gao Z."/>
            <person name="Jin L."/>
            <person name="Gu W."/>
            <person name="Wang Z."/>
            <person name="Zhao L."/>
            <person name="Shi B."/>
            <person name="Wen H."/>
            <person name="Lin R."/>
            <person name="Jones M.K."/>
            <person name="Brejova B."/>
            <person name="Vinar T."/>
            <person name="Zhao G."/>
            <person name="McManus D.P."/>
            <person name="Chen Z."/>
            <person name="Zhou Y."/>
            <person name="Wang S."/>
        </authorList>
    </citation>
    <scope>NUCLEOTIDE SEQUENCE [LARGE SCALE GENOMIC DNA]</scope>
</reference>
<dbReference type="NCBIfam" id="TIGR01064">
    <property type="entry name" value="pyruv_kin"/>
    <property type="match status" value="1"/>
</dbReference>
<dbReference type="SUPFAM" id="SSF50800">
    <property type="entry name" value="PK beta-barrel domain-like"/>
    <property type="match status" value="1"/>
</dbReference>
<dbReference type="CTD" id="36338610"/>
<dbReference type="EC" id="2.7.1.40" evidence="4 13"/>
<sequence>MPAKPNSHLSYMSQLDIDQVANNIRQTSVGCTLGKSWASKDQLAKMIGAGMNILVINLSMVTRDVCKDVVKCIRELEESHNYERLIGITIDVTGAPVRTGTFKEGLSYEARIEEGSRITLTLDEEYKFCCTEDLIFIDTQFFPKLIHYLRKGDRIYLDEGQVTLVVRNIGFDCINCIVEEGVIGLLGSFKCVTVPPNRLNQEILYSTYMKDLEFAAECGADFVLTKFVDSGSVIEEARRILPKTAKVFTKIETRESVKNLRELIAVSDGILICRSGLAMYYTPENIFKIQKYIVGHCNVADKPVYVTGQLAESMISKPRPTRAEASDIANAVLDGVDGLLLTVETSWGMYPFDTVSVVDNVCREAERAICYEISRAELNYCRLLRGQVNEAIKNVTGASAVEAADSCGASAIFVITTTGASAMSIAMSRPSCIVIAITVDIAVAHHCLAYRGLHPFLYTGERVAEWCEDVDNRINAAIKHTRLTGLVKGGDRIIVVTGSVGTSGSTNTIHIFTLEGEHSKLRIVGSSHELSQVESPWSIGNTSTAFPFPSTVGAIRAQQVSGAGPRYSVMLSHVMPSGRKYLIGSSHSARIEAGLFFETTSSSCWLLTTSNEIQYGNGYFYVKSGQLERLPLPPTPCPGPYVIVCMDCLWLGAIVRQPDSSCGFQCSHLI</sequence>
<comment type="pathway">
    <text evidence="2 13">Carbohydrate degradation; glycolysis; pyruvate from D-glyceraldehyde 3-phosphate: step 5/5.</text>
</comment>
<comment type="catalytic activity">
    <reaction evidence="13">
        <text>pyruvate + ATP = phosphoenolpyruvate + ADP + H(+)</text>
        <dbReference type="Rhea" id="RHEA:18157"/>
        <dbReference type="ChEBI" id="CHEBI:15361"/>
        <dbReference type="ChEBI" id="CHEBI:15378"/>
        <dbReference type="ChEBI" id="CHEBI:30616"/>
        <dbReference type="ChEBI" id="CHEBI:58702"/>
        <dbReference type="ChEBI" id="CHEBI:456216"/>
        <dbReference type="EC" id="2.7.1.40"/>
    </reaction>
</comment>